<feature type="domain" description="PDZ" evidence="17">
    <location>
        <begin position="284"/>
        <end position="380"/>
    </location>
</feature>
<feature type="binding site" evidence="15">
    <location>
        <position position="141"/>
    </location>
    <ligand>
        <name>substrate</name>
    </ligand>
</feature>
<reference evidence="18" key="1">
    <citation type="submission" date="2020-03" db="EMBL/GenBank/DDBJ databases">
        <title>Genome of Pelagibius litoralis DSM 21314T.</title>
        <authorList>
            <person name="Wang G."/>
        </authorList>
    </citation>
    <scope>NUCLEOTIDE SEQUENCE</scope>
    <source>
        <strain evidence="18">DSM 21314</strain>
    </source>
</reference>
<dbReference type="FunFam" id="2.40.10.120:FF:000007">
    <property type="entry name" value="Periplasmic serine endoprotease DegP-like"/>
    <property type="match status" value="1"/>
</dbReference>
<evidence type="ECO:0000313" key="18">
    <source>
        <dbReference type="EMBL" id="NIA68560.1"/>
    </source>
</evidence>
<dbReference type="InterPro" id="IPR011782">
    <property type="entry name" value="Pept_S1C_Do"/>
</dbReference>
<feature type="region of interest" description="Disordered" evidence="16">
    <location>
        <begin position="105"/>
        <end position="124"/>
    </location>
</feature>
<dbReference type="PANTHER" id="PTHR22939">
    <property type="entry name" value="SERINE PROTEASE FAMILY S1C HTRA-RELATED"/>
    <property type="match status" value="1"/>
</dbReference>
<evidence type="ECO:0000256" key="2">
    <source>
        <dbReference type="ARBA" id="ARBA00004418"/>
    </source>
</evidence>
<dbReference type="PRINTS" id="PR00834">
    <property type="entry name" value="PROTEASES2C"/>
</dbReference>
<proteinExistence type="inferred from homology"/>
<dbReference type="NCBIfam" id="TIGR02037">
    <property type="entry name" value="degP_htrA_DO"/>
    <property type="match status" value="1"/>
</dbReference>
<dbReference type="GO" id="GO:0006508">
    <property type="term" value="P:proteolysis"/>
    <property type="evidence" value="ECO:0007669"/>
    <property type="project" value="UniProtKB-KW"/>
</dbReference>
<comment type="caution">
    <text evidence="18">The sequence shown here is derived from an EMBL/GenBank/DDBJ whole genome shotgun (WGS) entry which is preliminary data.</text>
</comment>
<organism evidence="18 19">
    <name type="scientific">Pelagibius litoralis</name>
    <dbReference type="NCBI Taxonomy" id="374515"/>
    <lineage>
        <taxon>Bacteria</taxon>
        <taxon>Pseudomonadati</taxon>
        <taxon>Pseudomonadota</taxon>
        <taxon>Alphaproteobacteria</taxon>
        <taxon>Rhodospirillales</taxon>
        <taxon>Rhodovibrionaceae</taxon>
        <taxon>Pelagibius</taxon>
    </lineage>
</organism>
<dbReference type="InterPro" id="IPR009003">
    <property type="entry name" value="Peptidase_S1_PA"/>
</dbReference>
<dbReference type="Gene3D" id="2.30.42.10">
    <property type="match status" value="2"/>
</dbReference>
<dbReference type="Gene3D" id="2.40.10.120">
    <property type="match status" value="1"/>
</dbReference>
<keyword evidence="11" id="KW-0720">Serine protease</keyword>
<dbReference type="PROSITE" id="PS50106">
    <property type="entry name" value="PDZ"/>
    <property type="match status" value="2"/>
</dbReference>
<evidence type="ECO:0000256" key="14">
    <source>
        <dbReference type="PIRSR" id="PIRSR611782-1"/>
    </source>
</evidence>
<evidence type="ECO:0000256" key="16">
    <source>
        <dbReference type="SAM" id="MobiDB-lite"/>
    </source>
</evidence>
<dbReference type="Pfam" id="PF13180">
    <property type="entry name" value="PDZ_2"/>
    <property type="match status" value="1"/>
</dbReference>
<dbReference type="SUPFAM" id="SSF50494">
    <property type="entry name" value="Trypsin-like serine proteases"/>
    <property type="match status" value="1"/>
</dbReference>
<keyword evidence="10" id="KW-0378">Hydrolase</keyword>
<dbReference type="InterPro" id="IPR036034">
    <property type="entry name" value="PDZ_sf"/>
</dbReference>
<feature type="active site" description="Charge relay system" evidence="14">
    <location>
        <position position="141"/>
    </location>
</feature>
<dbReference type="EC" id="3.4.21.107" evidence="4"/>
<evidence type="ECO:0000256" key="7">
    <source>
        <dbReference type="ARBA" id="ARBA00022729"/>
    </source>
</evidence>
<dbReference type="PANTHER" id="PTHR22939:SF130">
    <property type="entry name" value="PERIPLASMIC SERINE ENDOPROTEASE DEGP-LIKE-RELATED"/>
    <property type="match status" value="1"/>
</dbReference>
<feature type="binding site" evidence="15">
    <location>
        <position position="171"/>
    </location>
    <ligand>
        <name>substrate</name>
    </ligand>
</feature>
<evidence type="ECO:0000256" key="3">
    <source>
        <dbReference type="ARBA" id="ARBA00010541"/>
    </source>
</evidence>
<feature type="active site" description="Charge relay system" evidence="14">
    <location>
        <position position="245"/>
    </location>
</feature>
<feature type="active site" description="Charge relay system" evidence="14">
    <location>
        <position position="171"/>
    </location>
</feature>
<dbReference type="EMBL" id="JAAQPH010000005">
    <property type="protein sequence ID" value="NIA68560.1"/>
    <property type="molecule type" value="Genomic_DNA"/>
</dbReference>
<evidence type="ECO:0000256" key="6">
    <source>
        <dbReference type="ARBA" id="ARBA00022670"/>
    </source>
</evidence>
<evidence type="ECO:0000256" key="9">
    <source>
        <dbReference type="ARBA" id="ARBA00022764"/>
    </source>
</evidence>
<dbReference type="InterPro" id="IPR001478">
    <property type="entry name" value="PDZ"/>
</dbReference>
<evidence type="ECO:0000256" key="5">
    <source>
        <dbReference type="ARBA" id="ARBA00013958"/>
    </source>
</evidence>
<evidence type="ECO:0000256" key="12">
    <source>
        <dbReference type="ARBA" id="ARBA00023016"/>
    </source>
</evidence>
<keyword evidence="8" id="KW-0677">Repeat</keyword>
<dbReference type="CDD" id="cd10839">
    <property type="entry name" value="cpPDZ1_DegP-like"/>
    <property type="match status" value="1"/>
</dbReference>
<comment type="catalytic activity">
    <reaction evidence="1">
        <text>Acts on substrates that are at least partially unfolded. The cleavage site P1 residue is normally between a pair of hydrophobic residues, such as Val-|-Val.</text>
        <dbReference type="EC" id="3.4.21.107"/>
    </reaction>
</comment>
<dbReference type="GO" id="GO:0042597">
    <property type="term" value="C:periplasmic space"/>
    <property type="evidence" value="ECO:0007669"/>
    <property type="project" value="UniProtKB-SubCell"/>
</dbReference>
<dbReference type="Proteomes" id="UP000761264">
    <property type="component" value="Unassembled WGS sequence"/>
</dbReference>
<keyword evidence="7" id="KW-0732">Signal</keyword>
<accession>A0A967C4F3</accession>
<comment type="subcellular location">
    <subcellularLocation>
        <location evidence="2">Periplasm</location>
    </subcellularLocation>
</comment>
<keyword evidence="6" id="KW-0645">Protease</keyword>
<dbReference type="SUPFAM" id="SSF50156">
    <property type="entry name" value="PDZ domain-like"/>
    <property type="match status" value="2"/>
</dbReference>
<feature type="binding site" evidence="15">
    <location>
        <begin position="243"/>
        <end position="245"/>
    </location>
    <ligand>
        <name>substrate</name>
    </ligand>
</feature>
<gene>
    <name evidence="18" type="ORF">HBA54_08145</name>
</gene>
<dbReference type="SMART" id="SM00228">
    <property type="entry name" value="PDZ"/>
    <property type="match status" value="2"/>
</dbReference>
<evidence type="ECO:0000256" key="13">
    <source>
        <dbReference type="ARBA" id="ARBA00032850"/>
    </source>
</evidence>
<comment type="similarity">
    <text evidence="3">Belongs to the peptidase S1C family.</text>
</comment>
<dbReference type="AlphaFoldDB" id="A0A967C4F3"/>
<dbReference type="Pfam" id="PF13365">
    <property type="entry name" value="Trypsin_2"/>
    <property type="match status" value="1"/>
</dbReference>
<feature type="region of interest" description="Disordered" evidence="16">
    <location>
        <begin position="1"/>
        <end position="22"/>
    </location>
</feature>
<dbReference type="GO" id="GO:0004252">
    <property type="term" value="F:serine-type endopeptidase activity"/>
    <property type="evidence" value="ECO:0007669"/>
    <property type="project" value="InterPro"/>
</dbReference>
<evidence type="ECO:0000313" key="19">
    <source>
        <dbReference type="Proteomes" id="UP000761264"/>
    </source>
</evidence>
<evidence type="ECO:0000256" key="4">
    <source>
        <dbReference type="ARBA" id="ARBA00013035"/>
    </source>
</evidence>
<keyword evidence="9" id="KW-0574">Periplasm</keyword>
<evidence type="ECO:0000256" key="15">
    <source>
        <dbReference type="PIRSR" id="PIRSR611782-2"/>
    </source>
</evidence>
<keyword evidence="12" id="KW-0346">Stress response</keyword>
<feature type="domain" description="PDZ" evidence="17">
    <location>
        <begin position="418"/>
        <end position="473"/>
    </location>
</feature>
<dbReference type="InterPro" id="IPR041489">
    <property type="entry name" value="PDZ_6"/>
</dbReference>
<evidence type="ECO:0000256" key="8">
    <source>
        <dbReference type="ARBA" id="ARBA00022737"/>
    </source>
</evidence>
<evidence type="ECO:0000256" key="10">
    <source>
        <dbReference type="ARBA" id="ARBA00022801"/>
    </source>
</evidence>
<dbReference type="Pfam" id="PF17820">
    <property type="entry name" value="PDZ_6"/>
    <property type="match status" value="1"/>
</dbReference>
<dbReference type="InterPro" id="IPR001940">
    <property type="entry name" value="Peptidase_S1C"/>
</dbReference>
<sequence>MEQSSKRGRRPKVTRNSTTRRRKAVALAAEQSATARRWLIGAALLLCTFTMLAWSAAVQARSAPDSFADMVEGLLPAVVNIQTRQTIEGGQAEQFEEFFKEFFERRGEGGEPPPQQQQRRGSSLGSGFVIDPGGLIVTNHHVIADADEVEVVLADGTKLEATVVGSDKDTDLALLKVETDSPLPSTEWGDSDETRIGDWVVAIGNPFGLGGTVTAGIVSARQRDINAGRYDNFLQTDAAINKGNSGGPMFNLDGQVIGVNTAIFSPSGGSVGIGFATPSSMAKNIIAQLRDSGEVRRGWLGVRIQNVTDELAEGLRLERPRGALVAAVTEGGPAEVAGIRQGDVILEFNGREVTEMRRLPAMVAETAVDATVDVTIWRRSKEEKVKVKIGELEADQVATAPADQTPEAVSPSDMESLGLALGKITPELRVRFELDENTKGVVITEVEEGGSGAEKGLRPGDVIVEVDQEEVQSPAEVVEKVEKAKSEGYRVVTLLVFRQGDFQWVAVRIDQS</sequence>
<name>A0A967C4F3_9PROT</name>
<protein>
    <recommendedName>
        <fullName evidence="5">Probable periplasmic serine endoprotease DegP-like</fullName>
        <ecNumber evidence="4">3.4.21.107</ecNumber>
    </recommendedName>
    <alternativeName>
        <fullName evidence="13">Protease Do</fullName>
    </alternativeName>
</protein>
<keyword evidence="19" id="KW-1185">Reference proteome</keyword>
<evidence type="ECO:0000256" key="11">
    <source>
        <dbReference type="ARBA" id="ARBA00022825"/>
    </source>
</evidence>
<evidence type="ECO:0000259" key="17">
    <source>
        <dbReference type="PROSITE" id="PS50106"/>
    </source>
</evidence>
<evidence type="ECO:0000256" key="1">
    <source>
        <dbReference type="ARBA" id="ARBA00001772"/>
    </source>
</evidence>